<dbReference type="SUPFAM" id="SSF74731">
    <property type="entry name" value="Ribosomal protein L20"/>
    <property type="match status" value="1"/>
</dbReference>
<name>A0ABD0VRZ3_DENTH</name>
<dbReference type="AlphaFoldDB" id="A0ABD0VRZ3"/>
<keyword evidence="5" id="KW-1133">Transmembrane helix</keyword>
<gene>
    <name evidence="6" type="ORF">M5K25_003853</name>
</gene>
<dbReference type="GO" id="GO:0005840">
    <property type="term" value="C:ribosome"/>
    <property type="evidence" value="ECO:0007669"/>
    <property type="project" value="UniProtKB-KW"/>
</dbReference>
<dbReference type="PANTHER" id="PTHR10986">
    <property type="entry name" value="39S RIBOSOMAL PROTEIN L20"/>
    <property type="match status" value="1"/>
</dbReference>
<reference evidence="6 7" key="1">
    <citation type="journal article" date="2024" name="Plant Biotechnol. J.">
        <title>Dendrobium thyrsiflorum genome and its molecular insights into genes involved in important horticultural traits.</title>
        <authorList>
            <person name="Chen B."/>
            <person name="Wang J.Y."/>
            <person name="Zheng P.J."/>
            <person name="Li K.L."/>
            <person name="Liang Y.M."/>
            <person name="Chen X.F."/>
            <person name="Zhang C."/>
            <person name="Zhao X."/>
            <person name="He X."/>
            <person name="Zhang G.Q."/>
            <person name="Liu Z.J."/>
            <person name="Xu Q."/>
        </authorList>
    </citation>
    <scope>NUCLEOTIDE SEQUENCE [LARGE SCALE GENOMIC DNA]</scope>
    <source>
        <strain evidence="6">GZMU011</strain>
    </source>
</reference>
<keyword evidence="5" id="KW-0472">Membrane</keyword>
<keyword evidence="5" id="KW-0812">Transmembrane</keyword>
<dbReference type="GO" id="GO:1990904">
    <property type="term" value="C:ribonucleoprotein complex"/>
    <property type="evidence" value="ECO:0007669"/>
    <property type="project" value="UniProtKB-KW"/>
</dbReference>
<dbReference type="EMBL" id="JANQDX010000004">
    <property type="protein sequence ID" value="KAL0925511.1"/>
    <property type="molecule type" value="Genomic_DNA"/>
</dbReference>
<evidence type="ECO:0000256" key="5">
    <source>
        <dbReference type="SAM" id="Phobius"/>
    </source>
</evidence>
<dbReference type="PRINTS" id="PR00062">
    <property type="entry name" value="RIBOSOMALL20"/>
</dbReference>
<sequence>MGRGKECELYKFTIRFDEMKEEARVYREDLTVSEVAIETREPTIFFSLVAVKFIISRPDTLKKEKIVVGKVIVTNAIGIYILYIGRIRAHSRLTRTTTQQRMRALVSSHRDRSRKKRDFCRLWITRINAVTCEDRIFYSYSLFFHNLYNRQLLLKCKILA</sequence>
<dbReference type="Proteomes" id="UP001552299">
    <property type="component" value="Unassembled WGS sequence"/>
</dbReference>
<keyword evidence="7" id="KW-1185">Reference proteome</keyword>
<evidence type="ECO:0000313" key="7">
    <source>
        <dbReference type="Proteomes" id="UP001552299"/>
    </source>
</evidence>
<evidence type="ECO:0000256" key="4">
    <source>
        <dbReference type="ARBA" id="ARBA00035295"/>
    </source>
</evidence>
<keyword evidence="3" id="KW-0687">Ribonucleoprotein</keyword>
<organism evidence="6 7">
    <name type="scientific">Dendrobium thyrsiflorum</name>
    <name type="common">Pinecone-like raceme dendrobium</name>
    <name type="synonym">Orchid</name>
    <dbReference type="NCBI Taxonomy" id="117978"/>
    <lineage>
        <taxon>Eukaryota</taxon>
        <taxon>Viridiplantae</taxon>
        <taxon>Streptophyta</taxon>
        <taxon>Embryophyta</taxon>
        <taxon>Tracheophyta</taxon>
        <taxon>Spermatophyta</taxon>
        <taxon>Magnoliopsida</taxon>
        <taxon>Liliopsida</taxon>
        <taxon>Asparagales</taxon>
        <taxon>Orchidaceae</taxon>
        <taxon>Epidendroideae</taxon>
        <taxon>Malaxideae</taxon>
        <taxon>Dendrobiinae</taxon>
        <taxon>Dendrobium</taxon>
    </lineage>
</organism>
<proteinExistence type="inferred from homology"/>
<evidence type="ECO:0000256" key="3">
    <source>
        <dbReference type="ARBA" id="ARBA00023274"/>
    </source>
</evidence>
<keyword evidence="2" id="KW-0689">Ribosomal protein</keyword>
<accession>A0ABD0VRZ3</accession>
<dbReference type="CDD" id="cd07026">
    <property type="entry name" value="Ribosomal_L20"/>
    <property type="match status" value="1"/>
</dbReference>
<feature type="transmembrane region" description="Helical" evidence="5">
    <location>
        <begin position="66"/>
        <end position="85"/>
    </location>
</feature>
<dbReference type="InterPro" id="IPR005813">
    <property type="entry name" value="Ribosomal_bL20"/>
</dbReference>
<dbReference type="InterPro" id="IPR035566">
    <property type="entry name" value="Ribosomal_protein_bL20_C"/>
</dbReference>
<dbReference type="Pfam" id="PF00453">
    <property type="entry name" value="Ribosomal_L20"/>
    <property type="match status" value="1"/>
</dbReference>
<protein>
    <recommendedName>
        <fullName evidence="4">Large ribosomal subunit protein bL20c</fullName>
    </recommendedName>
</protein>
<evidence type="ECO:0000256" key="1">
    <source>
        <dbReference type="ARBA" id="ARBA00007698"/>
    </source>
</evidence>
<comment type="similarity">
    <text evidence="1">Belongs to the bacterial ribosomal protein bL20 family.</text>
</comment>
<comment type="caution">
    <text evidence="6">The sequence shown here is derived from an EMBL/GenBank/DDBJ whole genome shotgun (WGS) entry which is preliminary data.</text>
</comment>
<evidence type="ECO:0000256" key="2">
    <source>
        <dbReference type="ARBA" id="ARBA00022980"/>
    </source>
</evidence>
<dbReference type="Gene3D" id="1.10.1900.20">
    <property type="entry name" value="Ribosomal protein L20"/>
    <property type="match status" value="1"/>
</dbReference>
<evidence type="ECO:0000313" key="6">
    <source>
        <dbReference type="EMBL" id="KAL0925511.1"/>
    </source>
</evidence>